<dbReference type="PANTHER" id="PTHR47871">
    <property type="entry name" value="NAC DOMAIN-CONTAINING PROTEIN 8"/>
    <property type="match status" value="1"/>
</dbReference>
<comment type="caution">
    <text evidence="1">The sequence shown here is derived from an EMBL/GenBank/DDBJ whole genome shotgun (WGS) entry which is preliminary data.</text>
</comment>
<sequence>MSQFCGSNVVVPTESDEGFDEELDLVPLISRRKLLLASKRTSESLNVAVVKKEEEDNEGLLSFPSSCAARGIDQQVESKQSHESGVPLGVASTISYGETPVDSSAVDQCPQEAPCHQDVGMPGPGDCINVNIGSDQITCTGLNSDVSGPVKVHMNVCTCDRNKVLSSVPAEVKVENSDNHVLSLLGDGVNDFASADVPAPKANSNDFSYDDLDHITLKERQTMLKRKLSELAKNVVEGTSVGISKDLIYPSAGRIKEETQSLNVGSSVVGNGYSEIPFSNASVFGVFSVKGSSEIPGCSLGTETTNSGISMDKCDKILSSERISEEKVCDGQHDVPGSGSMPVSFLPNSVKVKVEPLENSELHHSEIEFSSKFSFNTQAVKSETVIPNELHGDELDHIRLQDRKKLLIFGENSNLVSSRNFAYPSKKEHPFQQYNSIVSESANPIKVNRQRKRKKTATDSVETALEEDAPGLLKVLVEQGVSVDEIKLYGETEGDDDLDETFNEDSFAELEAVMTKIFFQRESFLKLAPTRCTKGLKPSYCLACLFSLVEQARYLQFRNWPVEWGWCRDLQSFIFVFKRHNRIVLERPEYGYATYFFELVDSSTEWQVKRLVTAMKLTSFGRVNLIENKALSVGEDLSEGEAKVLMAFGWVPNTGLGTMLNYCDRVYHDRKNEKDTSEWRSKIGNLLMDGYNGGTIVSTNVSGNIINCKGSDGPQIKLEL</sequence>
<proteinExistence type="predicted"/>
<keyword evidence="2" id="KW-1185">Reference proteome</keyword>
<dbReference type="EMBL" id="JAFEMO010000011">
    <property type="protein sequence ID" value="KAH7557003.1"/>
    <property type="molecule type" value="Genomic_DNA"/>
</dbReference>
<protein>
    <submittedName>
        <fullName evidence="1">Uncharacterized protein</fullName>
    </submittedName>
</protein>
<dbReference type="PANTHER" id="PTHR47871:SF2">
    <property type="entry name" value="OS03G0221300 PROTEIN"/>
    <property type="match status" value="1"/>
</dbReference>
<accession>A0ABQ8HEE9</accession>
<name>A0ABQ8HEE9_9ROSI</name>
<evidence type="ECO:0000313" key="2">
    <source>
        <dbReference type="Proteomes" id="UP000827721"/>
    </source>
</evidence>
<reference evidence="1 2" key="1">
    <citation type="submission" date="2021-02" db="EMBL/GenBank/DDBJ databases">
        <title>Plant Genome Project.</title>
        <authorList>
            <person name="Zhang R.-G."/>
        </authorList>
    </citation>
    <scope>NUCLEOTIDE SEQUENCE [LARGE SCALE GENOMIC DNA]</scope>
    <source>
        <tissue evidence="1">Leaves</tissue>
    </source>
</reference>
<evidence type="ECO:0000313" key="1">
    <source>
        <dbReference type="EMBL" id="KAH7557003.1"/>
    </source>
</evidence>
<organism evidence="1 2">
    <name type="scientific">Xanthoceras sorbifolium</name>
    <dbReference type="NCBI Taxonomy" id="99658"/>
    <lineage>
        <taxon>Eukaryota</taxon>
        <taxon>Viridiplantae</taxon>
        <taxon>Streptophyta</taxon>
        <taxon>Embryophyta</taxon>
        <taxon>Tracheophyta</taxon>
        <taxon>Spermatophyta</taxon>
        <taxon>Magnoliopsida</taxon>
        <taxon>eudicotyledons</taxon>
        <taxon>Gunneridae</taxon>
        <taxon>Pentapetalae</taxon>
        <taxon>rosids</taxon>
        <taxon>malvids</taxon>
        <taxon>Sapindales</taxon>
        <taxon>Sapindaceae</taxon>
        <taxon>Xanthoceroideae</taxon>
        <taxon>Xanthoceras</taxon>
    </lineage>
</organism>
<gene>
    <name evidence="1" type="ORF">JRO89_XS11G0026900</name>
</gene>
<dbReference type="Proteomes" id="UP000827721">
    <property type="component" value="Unassembled WGS sequence"/>
</dbReference>